<dbReference type="Gene3D" id="2.60.120.380">
    <property type="match status" value="1"/>
</dbReference>
<dbReference type="SUPFAM" id="SSF49758">
    <property type="entry name" value="Calpain large subunit, middle domain (domain III)"/>
    <property type="match status" value="1"/>
</dbReference>
<dbReference type="InterPro" id="IPR022684">
    <property type="entry name" value="Calpain_cysteine_protease"/>
</dbReference>
<feature type="domain" description="Calpain catalytic" evidence="7">
    <location>
        <begin position="63"/>
        <end position="360"/>
    </location>
</feature>
<reference evidence="9" key="1">
    <citation type="submission" date="2022-01" db="EMBL/GenBank/DDBJ databases">
        <authorList>
            <person name="King R."/>
        </authorList>
    </citation>
    <scope>NUCLEOTIDE SEQUENCE</scope>
</reference>
<comment type="similarity">
    <text evidence="1">Belongs to the peptidase C2 family.</text>
</comment>
<evidence type="ECO:0000256" key="6">
    <source>
        <dbReference type="PROSITE-ProRule" id="PRU00239"/>
    </source>
</evidence>
<dbReference type="SMART" id="SM00720">
    <property type="entry name" value="calpain_III"/>
    <property type="match status" value="1"/>
</dbReference>
<dbReference type="InterPro" id="IPR036213">
    <property type="entry name" value="Calpain_III_sf"/>
</dbReference>
<dbReference type="PROSITE" id="PS50203">
    <property type="entry name" value="CALPAIN_CAT"/>
    <property type="match status" value="1"/>
</dbReference>
<keyword evidence="10" id="KW-1185">Reference proteome</keyword>
<evidence type="ECO:0000313" key="10">
    <source>
        <dbReference type="Proteomes" id="UP001153636"/>
    </source>
</evidence>
<dbReference type="AlphaFoldDB" id="A0A9P0CRR9"/>
<evidence type="ECO:0000256" key="1">
    <source>
        <dbReference type="ARBA" id="ARBA00007623"/>
    </source>
</evidence>
<dbReference type="GO" id="GO:0004198">
    <property type="term" value="F:calcium-dependent cysteine-type endopeptidase activity"/>
    <property type="evidence" value="ECO:0007669"/>
    <property type="project" value="InterPro"/>
</dbReference>
<keyword evidence="3 6" id="KW-0378">Hydrolase</keyword>
<proteinExistence type="inferred from homology"/>
<protein>
    <submittedName>
        <fullName evidence="9">Uncharacterized protein</fullName>
    </submittedName>
</protein>
<evidence type="ECO:0000259" key="8">
    <source>
        <dbReference type="PROSITE" id="PS50222"/>
    </source>
</evidence>
<feature type="active site" evidence="5 6">
    <location>
        <position position="277"/>
    </location>
</feature>
<dbReference type="InterPro" id="IPR038765">
    <property type="entry name" value="Papain-like_cys_pep_sf"/>
</dbReference>
<dbReference type="Gene3D" id="3.90.70.10">
    <property type="entry name" value="Cysteine proteinases"/>
    <property type="match status" value="1"/>
</dbReference>
<dbReference type="GO" id="GO:0005737">
    <property type="term" value="C:cytoplasm"/>
    <property type="evidence" value="ECO:0007669"/>
    <property type="project" value="TreeGrafter"/>
</dbReference>
<feature type="active site" evidence="5 6">
    <location>
        <position position="119"/>
    </location>
</feature>
<dbReference type="GO" id="GO:0006508">
    <property type="term" value="P:proteolysis"/>
    <property type="evidence" value="ECO:0007669"/>
    <property type="project" value="UniProtKB-KW"/>
</dbReference>
<dbReference type="PANTHER" id="PTHR10183:SF433">
    <property type="entry name" value="CALPAIN-A-RELATED"/>
    <property type="match status" value="1"/>
</dbReference>
<evidence type="ECO:0000256" key="2">
    <source>
        <dbReference type="ARBA" id="ARBA00022670"/>
    </source>
</evidence>
<keyword evidence="2 6" id="KW-0645">Protease</keyword>
<dbReference type="InterPro" id="IPR022682">
    <property type="entry name" value="Calpain_domain_III"/>
</dbReference>
<dbReference type="PRINTS" id="PR00704">
    <property type="entry name" value="CALPAIN"/>
</dbReference>
<dbReference type="GO" id="GO:0005509">
    <property type="term" value="F:calcium ion binding"/>
    <property type="evidence" value="ECO:0007669"/>
    <property type="project" value="InterPro"/>
</dbReference>
<dbReference type="Pfam" id="PF00648">
    <property type="entry name" value="Peptidase_C2"/>
    <property type="match status" value="1"/>
</dbReference>
<dbReference type="OrthoDB" id="424753at2759"/>
<dbReference type="Proteomes" id="UP001153636">
    <property type="component" value="Chromosome 19"/>
</dbReference>
<evidence type="ECO:0000256" key="5">
    <source>
        <dbReference type="PIRSR" id="PIRSR622684-1"/>
    </source>
</evidence>
<feature type="active site" evidence="5 6">
    <location>
        <position position="302"/>
    </location>
</feature>
<keyword evidence="4 6" id="KW-0788">Thiol protease</keyword>
<gene>
    <name evidence="9" type="ORF">PSYICH_LOCUS6298</name>
</gene>
<name>A0A9P0CRR9_9CUCU</name>
<evidence type="ECO:0000256" key="3">
    <source>
        <dbReference type="ARBA" id="ARBA00022801"/>
    </source>
</evidence>
<dbReference type="CDD" id="cd00044">
    <property type="entry name" value="CysPc"/>
    <property type="match status" value="1"/>
</dbReference>
<feature type="domain" description="EF-hand" evidence="8">
    <location>
        <begin position="580"/>
        <end position="615"/>
    </location>
</feature>
<dbReference type="InterPro" id="IPR011992">
    <property type="entry name" value="EF-hand-dom_pair"/>
</dbReference>
<evidence type="ECO:0000256" key="4">
    <source>
        <dbReference type="ARBA" id="ARBA00022807"/>
    </source>
</evidence>
<dbReference type="PROSITE" id="PS00139">
    <property type="entry name" value="THIOL_PROTEASE_CYS"/>
    <property type="match status" value="1"/>
</dbReference>
<dbReference type="InterPro" id="IPR000169">
    <property type="entry name" value="Pept_cys_AS"/>
</dbReference>
<dbReference type="FunFam" id="3.90.70.10:FF:000001">
    <property type="entry name" value="Calpain-1 catalytic subunit"/>
    <property type="match status" value="1"/>
</dbReference>
<dbReference type="InterPro" id="IPR022683">
    <property type="entry name" value="Calpain_III"/>
</dbReference>
<dbReference type="InterPro" id="IPR002048">
    <property type="entry name" value="EF_hand_dom"/>
</dbReference>
<dbReference type="SMART" id="SM00230">
    <property type="entry name" value="CysPc"/>
    <property type="match status" value="1"/>
</dbReference>
<dbReference type="Pfam" id="PF01067">
    <property type="entry name" value="Calpain_III"/>
    <property type="match status" value="1"/>
</dbReference>
<sequence>MNEITKNYLEDGEYFFEKNRHMCTGFDPRKIYLLGEKYSGLKPRGALQKFDDIRDNFLAKNALFEDPQFTPEKIDLGDDWEKERSKIEWLRPKNIVSNPCFLDDAEDRFDINQGGLGDCWFLAALAEITQNRKLLTLIVPEDQSFSDKYAGVFHFRFWQYGRWIDIVIDDRLPTINGQLIFDRSNCKNVFWTPLLEKAYAKLYGSYKNIESGLISEALEDFTGGLNEVYQELLETSKVLNFYEMMLVSYERKSFMGCGITDLGGLEEERKDGLYSRHAYSITEVRKVTCKLGNIYKLLRLRNPWGHGEWNGDWSDKSTKWDLLPDETKEQLLKRIDNGEFWMQFEDFIEAYNLLEFCHPNPDSVAYAKDEVNQWKSFMLDGSWVAKVSNGGLPTCRNFYLNSQYLLTINEKNDIKQKVVIGLMQKNRRIYNISELPLGFAIYTLQAAANGPLSPNYFSSIKPTYVSKVEINKQVTGHVELPNGTYCIIPFTEDTKSSCEYLLRIYSSVDFNVNENDVEVKLIDASGFVGFGAGSDTVDSASADKAIKEVFAGIAGTDTELGWKSLKSVLDLIFKQENHELSKELCRSMVALADNDYSGKLNFNEFYQLWEQIGNLRGIFRNYDSDTSNGMRASELRSALKAANLQVSNKILRMIVLRFSNENGELDMEDFLHCCIKLKMMIDIYHNSRTKPEITLEKWLLETIYT</sequence>
<dbReference type="EMBL" id="OV651831">
    <property type="protein sequence ID" value="CAH1105383.1"/>
    <property type="molecule type" value="Genomic_DNA"/>
</dbReference>
<accession>A0A9P0CRR9</accession>
<dbReference type="InterPro" id="IPR001300">
    <property type="entry name" value="Peptidase_C2_calpain_cat"/>
</dbReference>
<dbReference type="PROSITE" id="PS50222">
    <property type="entry name" value="EF_HAND_2"/>
    <property type="match status" value="1"/>
</dbReference>
<dbReference type="Gene3D" id="1.10.238.10">
    <property type="entry name" value="EF-hand"/>
    <property type="match status" value="1"/>
</dbReference>
<dbReference type="SUPFAM" id="SSF47473">
    <property type="entry name" value="EF-hand"/>
    <property type="match status" value="1"/>
</dbReference>
<evidence type="ECO:0000313" key="9">
    <source>
        <dbReference type="EMBL" id="CAH1105383.1"/>
    </source>
</evidence>
<dbReference type="SUPFAM" id="SSF54001">
    <property type="entry name" value="Cysteine proteinases"/>
    <property type="match status" value="1"/>
</dbReference>
<dbReference type="PANTHER" id="PTHR10183">
    <property type="entry name" value="CALPAIN"/>
    <property type="match status" value="1"/>
</dbReference>
<organism evidence="9 10">
    <name type="scientific">Psylliodes chrysocephalus</name>
    <dbReference type="NCBI Taxonomy" id="3402493"/>
    <lineage>
        <taxon>Eukaryota</taxon>
        <taxon>Metazoa</taxon>
        <taxon>Ecdysozoa</taxon>
        <taxon>Arthropoda</taxon>
        <taxon>Hexapoda</taxon>
        <taxon>Insecta</taxon>
        <taxon>Pterygota</taxon>
        <taxon>Neoptera</taxon>
        <taxon>Endopterygota</taxon>
        <taxon>Coleoptera</taxon>
        <taxon>Polyphaga</taxon>
        <taxon>Cucujiformia</taxon>
        <taxon>Chrysomeloidea</taxon>
        <taxon>Chrysomelidae</taxon>
        <taxon>Galerucinae</taxon>
        <taxon>Alticini</taxon>
        <taxon>Psylliodes</taxon>
    </lineage>
</organism>
<evidence type="ECO:0000259" key="7">
    <source>
        <dbReference type="PROSITE" id="PS50203"/>
    </source>
</evidence>